<proteinExistence type="predicted"/>
<sequence>SILDQMVGVVNLSSWRCWYKLSSLTRTQNAVRAAGCEEDEAADDFV</sequence>
<accession>A0A392UY43</accession>
<name>A0A392UY43_9FABA</name>
<feature type="non-terminal residue" evidence="1">
    <location>
        <position position="1"/>
    </location>
</feature>
<reference evidence="1 2" key="1">
    <citation type="journal article" date="2018" name="Front. Plant Sci.">
        <title>Red Clover (Trifolium pratense) and Zigzag Clover (T. medium) - A Picture of Genomic Similarities and Differences.</title>
        <authorList>
            <person name="Dluhosova J."/>
            <person name="Istvanek J."/>
            <person name="Nedelnik J."/>
            <person name="Repkova J."/>
        </authorList>
    </citation>
    <scope>NUCLEOTIDE SEQUENCE [LARGE SCALE GENOMIC DNA]</scope>
    <source>
        <strain evidence="2">cv. 10/8</strain>
        <tissue evidence="1">Leaf</tissue>
    </source>
</reference>
<dbReference type="EMBL" id="LXQA010965379">
    <property type="protein sequence ID" value="MCI79070.1"/>
    <property type="molecule type" value="Genomic_DNA"/>
</dbReference>
<organism evidence="1 2">
    <name type="scientific">Trifolium medium</name>
    <dbReference type="NCBI Taxonomy" id="97028"/>
    <lineage>
        <taxon>Eukaryota</taxon>
        <taxon>Viridiplantae</taxon>
        <taxon>Streptophyta</taxon>
        <taxon>Embryophyta</taxon>
        <taxon>Tracheophyta</taxon>
        <taxon>Spermatophyta</taxon>
        <taxon>Magnoliopsida</taxon>
        <taxon>eudicotyledons</taxon>
        <taxon>Gunneridae</taxon>
        <taxon>Pentapetalae</taxon>
        <taxon>rosids</taxon>
        <taxon>fabids</taxon>
        <taxon>Fabales</taxon>
        <taxon>Fabaceae</taxon>
        <taxon>Papilionoideae</taxon>
        <taxon>50 kb inversion clade</taxon>
        <taxon>NPAAA clade</taxon>
        <taxon>Hologalegina</taxon>
        <taxon>IRL clade</taxon>
        <taxon>Trifolieae</taxon>
        <taxon>Trifolium</taxon>
    </lineage>
</organism>
<dbReference type="AlphaFoldDB" id="A0A392UY43"/>
<gene>
    <name evidence="1" type="ORF">A2U01_0100341</name>
</gene>
<comment type="caution">
    <text evidence="1">The sequence shown here is derived from an EMBL/GenBank/DDBJ whole genome shotgun (WGS) entry which is preliminary data.</text>
</comment>
<protein>
    <submittedName>
        <fullName evidence="1">Uncharacterized protein</fullName>
    </submittedName>
</protein>
<dbReference type="Proteomes" id="UP000265520">
    <property type="component" value="Unassembled WGS sequence"/>
</dbReference>
<evidence type="ECO:0000313" key="2">
    <source>
        <dbReference type="Proteomes" id="UP000265520"/>
    </source>
</evidence>
<keyword evidence="2" id="KW-1185">Reference proteome</keyword>
<evidence type="ECO:0000313" key="1">
    <source>
        <dbReference type="EMBL" id="MCI79070.1"/>
    </source>
</evidence>